<dbReference type="EMBL" id="BAABME010002373">
    <property type="protein sequence ID" value="GAA0154331.1"/>
    <property type="molecule type" value="Genomic_DNA"/>
</dbReference>
<name>A0AAV3PT85_LITER</name>
<protein>
    <submittedName>
        <fullName evidence="1">Uncharacterized protein</fullName>
    </submittedName>
</protein>
<gene>
    <name evidence="1" type="ORF">LIER_12345</name>
</gene>
<keyword evidence="2" id="KW-1185">Reference proteome</keyword>
<evidence type="ECO:0000313" key="2">
    <source>
        <dbReference type="Proteomes" id="UP001454036"/>
    </source>
</evidence>
<dbReference type="AlphaFoldDB" id="A0AAV3PT85"/>
<evidence type="ECO:0000313" key="1">
    <source>
        <dbReference type="EMBL" id="GAA0154331.1"/>
    </source>
</evidence>
<organism evidence="1 2">
    <name type="scientific">Lithospermum erythrorhizon</name>
    <name type="common">Purple gromwell</name>
    <name type="synonym">Lithospermum officinale var. erythrorhizon</name>
    <dbReference type="NCBI Taxonomy" id="34254"/>
    <lineage>
        <taxon>Eukaryota</taxon>
        <taxon>Viridiplantae</taxon>
        <taxon>Streptophyta</taxon>
        <taxon>Embryophyta</taxon>
        <taxon>Tracheophyta</taxon>
        <taxon>Spermatophyta</taxon>
        <taxon>Magnoliopsida</taxon>
        <taxon>eudicotyledons</taxon>
        <taxon>Gunneridae</taxon>
        <taxon>Pentapetalae</taxon>
        <taxon>asterids</taxon>
        <taxon>lamiids</taxon>
        <taxon>Boraginales</taxon>
        <taxon>Boraginaceae</taxon>
        <taxon>Boraginoideae</taxon>
        <taxon>Lithospermeae</taxon>
        <taxon>Lithospermum</taxon>
    </lineage>
</organism>
<proteinExistence type="predicted"/>
<dbReference type="Proteomes" id="UP001454036">
    <property type="component" value="Unassembled WGS sequence"/>
</dbReference>
<reference evidence="1 2" key="1">
    <citation type="submission" date="2024-01" db="EMBL/GenBank/DDBJ databases">
        <title>The complete chloroplast genome sequence of Lithospermum erythrorhizon: insights into the phylogenetic relationship among Boraginaceae species and the maternal lineages of purple gromwells.</title>
        <authorList>
            <person name="Okada T."/>
            <person name="Watanabe K."/>
        </authorList>
    </citation>
    <scope>NUCLEOTIDE SEQUENCE [LARGE SCALE GENOMIC DNA]</scope>
</reference>
<accession>A0AAV3PT85</accession>
<comment type="caution">
    <text evidence="1">The sequence shown here is derived from an EMBL/GenBank/DDBJ whole genome shotgun (WGS) entry which is preliminary data.</text>
</comment>
<sequence>MASPSSSSPPPGRPVVALMAPRSYQDKAAYGSLLYILDQAVVRRVRESSPSPQASHKAASASLVLSAGNLPLHRRTMELISN</sequence>